<gene>
    <name evidence="1" type="primary">Necator_chrIII.g10159</name>
    <name evidence="1" type="ORF">RB195_009394</name>
</gene>
<name>A0ABR1CUD4_NECAM</name>
<protein>
    <submittedName>
        <fullName evidence="1">Uncharacterized protein</fullName>
    </submittedName>
</protein>
<dbReference type="EMBL" id="JAVFWL010000003">
    <property type="protein sequence ID" value="KAK6741511.1"/>
    <property type="molecule type" value="Genomic_DNA"/>
</dbReference>
<organism evidence="1 2">
    <name type="scientific">Necator americanus</name>
    <name type="common">Human hookworm</name>
    <dbReference type="NCBI Taxonomy" id="51031"/>
    <lineage>
        <taxon>Eukaryota</taxon>
        <taxon>Metazoa</taxon>
        <taxon>Ecdysozoa</taxon>
        <taxon>Nematoda</taxon>
        <taxon>Chromadorea</taxon>
        <taxon>Rhabditida</taxon>
        <taxon>Rhabditina</taxon>
        <taxon>Rhabditomorpha</taxon>
        <taxon>Strongyloidea</taxon>
        <taxon>Ancylostomatidae</taxon>
        <taxon>Bunostominae</taxon>
        <taxon>Necator</taxon>
    </lineage>
</organism>
<evidence type="ECO:0000313" key="2">
    <source>
        <dbReference type="Proteomes" id="UP001303046"/>
    </source>
</evidence>
<proteinExistence type="predicted"/>
<comment type="caution">
    <text evidence="1">The sequence shown here is derived from an EMBL/GenBank/DDBJ whole genome shotgun (WGS) entry which is preliminary data.</text>
</comment>
<evidence type="ECO:0000313" key="1">
    <source>
        <dbReference type="EMBL" id="KAK6741511.1"/>
    </source>
</evidence>
<dbReference type="Proteomes" id="UP001303046">
    <property type="component" value="Unassembled WGS sequence"/>
</dbReference>
<keyword evidence="2" id="KW-1185">Reference proteome</keyword>
<reference evidence="1 2" key="1">
    <citation type="submission" date="2023-08" db="EMBL/GenBank/DDBJ databases">
        <title>A Necator americanus chromosomal reference genome.</title>
        <authorList>
            <person name="Ilik V."/>
            <person name="Petrzelkova K.J."/>
            <person name="Pardy F."/>
            <person name="Fuh T."/>
            <person name="Niatou-Singa F.S."/>
            <person name="Gouil Q."/>
            <person name="Baker L."/>
            <person name="Ritchie M.E."/>
            <person name="Jex A.R."/>
            <person name="Gazzola D."/>
            <person name="Li H."/>
            <person name="Toshio Fujiwara R."/>
            <person name="Zhan B."/>
            <person name="Aroian R.V."/>
            <person name="Pafco B."/>
            <person name="Schwarz E.M."/>
        </authorList>
    </citation>
    <scope>NUCLEOTIDE SEQUENCE [LARGE SCALE GENOMIC DNA]</scope>
    <source>
        <strain evidence="1 2">Aroian</strain>
        <tissue evidence="1">Whole animal</tissue>
    </source>
</reference>
<accession>A0ABR1CUD4</accession>
<sequence>MECQEIDQIVWIFKRIDGSKEKDVFAMFATYVAPVTQTMQHITRSRMTADRNASRIDQLGYDKTLHMTGAAQSVGGFAVAAQLTEGSNPPTRPFSSLWLEPDLSKRIMT</sequence>